<keyword evidence="2" id="KW-0547">Nucleotide-binding</keyword>
<reference evidence="7" key="1">
    <citation type="submission" date="2023-11" db="EMBL/GenBank/DDBJ databases">
        <authorList>
            <person name="De Vega J J."/>
            <person name="De Vega J J."/>
        </authorList>
    </citation>
    <scope>NUCLEOTIDE SEQUENCE</scope>
</reference>
<evidence type="ECO:0000256" key="1">
    <source>
        <dbReference type="ARBA" id="ARBA00022679"/>
    </source>
</evidence>
<evidence type="ECO:0000256" key="4">
    <source>
        <dbReference type="ARBA" id="ARBA00022840"/>
    </source>
</evidence>
<dbReference type="Proteomes" id="UP001295794">
    <property type="component" value="Unassembled WGS sequence"/>
</dbReference>
<dbReference type="AlphaFoldDB" id="A0AAD2K773"/>
<dbReference type="GO" id="GO:0005524">
    <property type="term" value="F:ATP binding"/>
    <property type="evidence" value="ECO:0007669"/>
    <property type="project" value="UniProtKB-KW"/>
</dbReference>
<dbReference type="SMART" id="SM00220">
    <property type="entry name" value="S_TKc"/>
    <property type="match status" value="1"/>
</dbReference>
<organism evidence="7 8">
    <name type="scientific">Mycena citricolor</name>
    <dbReference type="NCBI Taxonomy" id="2018698"/>
    <lineage>
        <taxon>Eukaryota</taxon>
        <taxon>Fungi</taxon>
        <taxon>Dikarya</taxon>
        <taxon>Basidiomycota</taxon>
        <taxon>Agaricomycotina</taxon>
        <taxon>Agaricomycetes</taxon>
        <taxon>Agaricomycetidae</taxon>
        <taxon>Agaricales</taxon>
        <taxon>Marasmiineae</taxon>
        <taxon>Mycenaceae</taxon>
        <taxon>Mycena</taxon>
    </lineage>
</organism>
<dbReference type="PROSITE" id="PS00108">
    <property type="entry name" value="PROTEIN_KINASE_ST"/>
    <property type="match status" value="1"/>
</dbReference>
<dbReference type="PROSITE" id="PS50011">
    <property type="entry name" value="PROTEIN_KINASE_DOM"/>
    <property type="match status" value="1"/>
</dbReference>
<dbReference type="SUPFAM" id="SSF56112">
    <property type="entry name" value="Protein kinase-like (PK-like)"/>
    <property type="match status" value="1"/>
</dbReference>
<dbReference type="InterPro" id="IPR050538">
    <property type="entry name" value="MAP_kinase_kinase_kinase"/>
</dbReference>
<dbReference type="Gene3D" id="1.10.510.10">
    <property type="entry name" value="Transferase(Phosphotransferase) domain 1"/>
    <property type="match status" value="1"/>
</dbReference>
<feature type="domain" description="Protein kinase" evidence="6">
    <location>
        <begin position="26"/>
        <end position="291"/>
    </location>
</feature>
<sequence length="544" mass="61475">MNVRRSYDLPSQDRRSGALKTVTFKWARGELIAKGSYGRVYMGFNVNSGEVIAVKQVEKSQDDRSDIKKRTELLDALRFEGATLKDLAHPNIVQYLGFEDTAEALNIFLEYVPGGTIGSCVLKHGRFEENVTRWFTAQILDGLDYIHSQGFLHRDLKGDNILVETSGQCKISDFGISKRQDMEGRAFTELKGTVYWMAPEVINLNKDDGYDTKVDIWSTGCVVLEMWTGGRPWAGFEQMVVLFKLHTDKLPPPIPAGVSVSETAMDFYRECFNTNPRERPSAAELREHPYLTLPYGWCFQLADIEQRRRSPDMRTQNSSRRDPSVSSNRRKRVQAESQPLSLKPKLQIRSPPPLVYITPPGSPATASISTGSSLISTPACVKKRKSFRVVNPDPSPDDNQERLGFMYDPPPLPDSKCTLRPTIETFLTICSSDSETETSTGIWKKPLDRISCLPMHHRPSIIGAGDVVSWAPRPRVRDVFSNLDEFFPRVDLDKAIVAHRPTDGLRRTRSMRMAVKSRMTGKERHTIGITKFWGHKVVEITHAI</sequence>
<evidence type="ECO:0000313" key="8">
    <source>
        <dbReference type="Proteomes" id="UP001295794"/>
    </source>
</evidence>
<dbReference type="InterPro" id="IPR011009">
    <property type="entry name" value="Kinase-like_dom_sf"/>
</dbReference>
<keyword evidence="3" id="KW-0418">Kinase</keyword>
<feature type="region of interest" description="Disordered" evidence="5">
    <location>
        <begin position="308"/>
        <end position="345"/>
    </location>
</feature>
<dbReference type="InterPro" id="IPR008271">
    <property type="entry name" value="Ser/Thr_kinase_AS"/>
</dbReference>
<dbReference type="PANTHER" id="PTHR48016">
    <property type="entry name" value="MAP KINASE KINASE KINASE SSK2-RELATED-RELATED"/>
    <property type="match status" value="1"/>
</dbReference>
<keyword evidence="4" id="KW-0067">ATP-binding</keyword>
<protein>
    <recommendedName>
        <fullName evidence="6">Protein kinase domain-containing protein</fullName>
    </recommendedName>
</protein>
<accession>A0AAD2K773</accession>
<dbReference type="GO" id="GO:0004672">
    <property type="term" value="F:protein kinase activity"/>
    <property type="evidence" value="ECO:0007669"/>
    <property type="project" value="InterPro"/>
</dbReference>
<dbReference type="GO" id="GO:0000165">
    <property type="term" value="P:MAPK cascade"/>
    <property type="evidence" value="ECO:0007669"/>
    <property type="project" value="UniProtKB-ARBA"/>
</dbReference>
<gene>
    <name evidence="7" type="ORF">MYCIT1_LOCUS30682</name>
</gene>
<evidence type="ECO:0000259" key="6">
    <source>
        <dbReference type="PROSITE" id="PS50011"/>
    </source>
</evidence>
<dbReference type="InterPro" id="IPR000719">
    <property type="entry name" value="Prot_kinase_dom"/>
</dbReference>
<proteinExistence type="predicted"/>
<evidence type="ECO:0000256" key="5">
    <source>
        <dbReference type="SAM" id="MobiDB-lite"/>
    </source>
</evidence>
<evidence type="ECO:0000256" key="2">
    <source>
        <dbReference type="ARBA" id="ARBA00022741"/>
    </source>
</evidence>
<name>A0AAD2K773_9AGAR</name>
<evidence type="ECO:0000313" key="7">
    <source>
        <dbReference type="EMBL" id="CAK5280194.1"/>
    </source>
</evidence>
<comment type="caution">
    <text evidence="7">The sequence shown here is derived from an EMBL/GenBank/DDBJ whole genome shotgun (WGS) entry which is preliminary data.</text>
</comment>
<keyword evidence="8" id="KW-1185">Reference proteome</keyword>
<evidence type="ECO:0000256" key="3">
    <source>
        <dbReference type="ARBA" id="ARBA00022777"/>
    </source>
</evidence>
<dbReference type="EMBL" id="CAVNYO010000440">
    <property type="protein sequence ID" value="CAK5280194.1"/>
    <property type="molecule type" value="Genomic_DNA"/>
</dbReference>
<dbReference type="PANTHER" id="PTHR48016:SF48">
    <property type="entry name" value="SERINE_THREONINE-PROTEIN KINASE BCK1_SLK1_SSP31"/>
    <property type="match status" value="1"/>
</dbReference>
<dbReference type="Pfam" id="PF00069">
    <property type="entry name" value="Pkinase"/>
    <property type="match status" value="1"/>
</dbReference>
<keyword evidence="1" id="KW-0808">Transferase</keyword>